<name>A0A5D9BZ84_9SPHN</name>
<evidence type="ECO:0000313" key="2">
    <source>
        <dbReference type="Proteomes" id="UP000322077"/>
    </source>
</evidence>
<comment type="caution">
    <text evidence="1">The sequence shown here is derived from an EMBL/GenBank/DDBJ whole genome shotgun (WGS) entry which is preliminary data.</text>
</comment>
<organism evidence="1 2">
    <name type="scientific">Sphingomonas montanisoli</name>
    <dbReference type="NCBI Taxonomy" id="2606412"/>
    <lineage>
        <taxon>Bacteria</taxon>
        <taxon>Pseudomonadati</taxon>
        <taxon>Pseudomonadota</taxon>
        <taxon>Alphaproteobacteria</taxon>
        <taxon>Sphingomonadales</taxon>
        <taxon>Sphingomonadaceae</taxon>
        <taxon>Sphingomonas</taxon>
    </lineage>
</organism>
<dbReference type="EMBL" id="VTOU01000005">
    <property type="protein sequence ID" value="TZG24749.1"/>
    <property type="molecule type" value="Genomic_DNA"/>
</dbReference>
<gene>
    <name evidence="1" type="ORF">FYJ91_18370</name>
</gene>
<protein>
    <submittedName>
        <fullName evidence="1">Uncharacterized protein</fullName>
    </submittedName>
</protein>
<keyword evidence="2" id="KW-1185">Reference proteome</keyword>
<accession>A0A5D9BZ84</accession>
<sequence>MYRVAVFGRPRAPWREKWEHAMEDAIAMELTSYDASRREYYLAVPTSIEAFTGFAPPDAP</sequence>
<proteinExistence type="predicted"/>
<reference evidence="1 2" key="1">
    <citation type="submission" date="2019-08" db="EMBL/GenBank/DDBJ databases">
        <authorList>
            <person name="Wang G."/>
            <person name="Xu Z."/>
        </authorList>
    </citation>
    <scope>NUCLEOTIDE SEQUENCE [LARGE SCALE GENOMIC DNA]</scope>
    <source>
        <strain evidence="1 2">ZX</strain>
    </source>
</reference>
<dbReference type="AlphaFoldDB" id="A0A5D9BZ84"/>
<evidence type="ECO:0000313" key="1">
    <source>
        <dbReference type="EMBL" id="TZG24749.1"/>
    </source>
</evidence>
<dbReference type="Proteomes" id="UP000322077">
    <property type="component" value="Unassembled WGS sequence"/>
</dbReference>